<feature type="compositionally biased region" description="Basic and acidic residues" evidence="1">
    <location>
        <begin position="531"/>
        <end position="545"/>
    </location>
</feature>
<proteinExistence type="predicted"/>
<dbReference type="InterPro" id="IPR021878">
    <property type="entry name" value="TgpA_N"/>
</dbReference>
<dbReference type="InterPro" id="IPR002931">
    <property type="entry name" value="Transglutaminase-like"/>
</dbReference>
<feature type="transmembrane region" description="Helical" evidence="2">
    <location>
        <begin position="27"/>
        <end position="44"/>
    </location>
</feature>
<dbReference type="Gene3D" id="3.10.620.30">
    <property type="match status" value="1"/>
</dbReference>
<dbReference type="Proteomes" id="UP000326865">
    <property type="component" value="Unassembled WGS sequence"/>
</dbReference>
<keyword evidence="2" id="KW-0472">Membrane</keyword>
<dbReference type="PANTHER" id="PTHR42736:SF1">
    <property type="entry name" value="PROTEIN-GLUTAMINE GAMMA-GLUTAMYLTRANSFERASE"/>
    <property type="match status" value="1"/>
</dbReference>
<dbReference type="Pfam" id="PF01841">
    <property type="entry name" value="Transglut_core"/>
    <property type="match status" value="1"/>
</dbReference>
<dbReference type="InterPro" id="IPR052901">
    <property type="entry name" value="Bact_TGase-like"/>
</dbReference>
<dbReference type="EMBL" id="QKKZ01000001">
    <property type="protein sequence ID" value="KAB7515998.1"/>
    <property type="molecule type" value="Genomic_DNA"/>
</dbReference>
<feature type="transmembrane region" description="Helical" evidence="2">
    <location>
        <begin position="80"/>
        <end position="106"/>
    </location>
</feature>
<evidence type="ECO:0000256" key="1">
    <source>
        <dbReference type="SAM" id="MobiDB-lite"/>
    </source>
</evidence>
<evidence type="ECO:0000313" key="4">
    <source>
        <dbReference type="EMBL" id="KAB7515998.1"/>
    </source>
</evidence>
<keyword evidence="2" id="KW-0812">Transmembrane</keyword>
<accession>A0A5N5UBM4</accession>
<protein>
    <submittedName>
        <fullName evidence="4">DUF3488 domain-containing protein</fullName>
    </submittedName>
</protein>
<feature type="transmembrane region" description="Helical" evidence="2">
    <location>
        <begin position="56"/>
        <end position="73"/>
    </location>
</feature>
<dbReference type="SUPFAM" id="SSF54001">
    <property type="entry name" value="Cysteine proteinases"/>
    <property type="match status" value="1"/>
</dbReference>
<organism evidence="4 5">
    <name type="scientific">Halosegnis rubeus</name>
    <dbReference type="NCBI Taxonomy" id="2212850"/>
    <lineage>
        <taxon>Archaea</taxon>
        <taxon>Methanobacteriati</taxon>
        <taxon>Methanobacteriota</taxon>
        <taxon>Stenosarchaea group</taxon>
        <taxon>Halobacteria</taxon>
        <taxon>Halobacteriales</taxon>
        <taxon>Natronomonadaceae</taxon>
        <taxon>Halosegnis</taxon>
    </lineage>
</organism>
<sequence length="729" mass="77328">MSGRERPRGRLPEGRVRTLFEVDRPDRVLATGGVLLVILTYLAVLDRIVVVADGSGSVPVLAALSLAGGTVLARLVRPRWALVCFLALVAVGTQQYVASLPATVALGENLGPFVGDTVSLLTGMSILRIINADIWALTLTPAPTVFAWYLAVRRRYVAGAAVAGSTLGLLVLTGDAGATTSLLGAVGVAAAAGFGTVEATPTAVDASRRSVLVGLGGAVVGASVLDVVPSERAGVGGDGLGGFGGDATTTEANLLADSESLQIQGSISLSPTVRFRIESERVGYWRALSFDRYSGRGWIRTGETEPYDGTTAPPPGPAERVRQEVTLAGQLGRLPALWKPVEVDVPASVDAYQDGSLAPTRSLREDESYTVTSARSEATPADLRSAPEQYPDSIEQRYLALPGDFPSRVADRTADIVGDAATAYDVANRVEAWLEANRDYSLDVDRPGGDIADQFLFEMDAGYCTYFATTMVAMLRTQDIPARFTVGYTPGERVGESSWVVRGFDAHAWVEVYFPGYGWQQFDPTPAGPRRLNEQQRLEQARLSDEDNVDTNETGPGEWSPTPTPTATPETTVSSGDRTATAIPQRSGVAPPGLSESDPTTPTPTPGGAAGSVTSEQAALAVVALAGGVAALRLAGIDELAYRAVWLRYQPRNSPLEDVERAYARAEYALEARTRTRRPDETVRQYAAAVGDEPFQRLARLYERAMYAETASESDADDAVELAAVVVGS</sequence>
<dbReference type="AlphaFoldDB" id="A0A5N5UBM4"/>
<feature type="region of interest" description="Disordered" evidence="1">
    <location>
        <begin position="356"/>
        <end position="389"/>
    </location>
</feature>
<dbReference type="SMART" id="SM00460">
    <property type="entry name" value="TGc"/>
    <property type="match status" value="1"/>
</dbReference>
<feature type="compositionally biased region" description="Polar residues" evidence="1">
    <location>
        <begin position="573"/>
        <end position="584"/>
    </location>
</feature>
<dbReference type="Pfam" id="PF11992">
    <property type="entry name" value="TgpA_N"/>
    <property type="match status" value="1"/>
</dbReference>
<evidence type="ECO:0000256" key="2">
    <source>
        <dbReference type="SAM" id="Phobius"/>
    </source>
</evidence>
<dbReference type="InterPro" id="IPR025403">
    <property type="entry name" value="TgpA-like_C"/>
</dbReference>
<dbReference type="RefSeq" id="WP_152133640.1">
    <property type="nucleotide sequence ID" value="NZ_QKKZ01000001.1"/>
</dbReference>
<comment type="caution">
    <text evidence="4">The sequence shown here is derived from an EMBL/GenBank/DDBJ whole genome shotgun (WGS) entry which is preliminary data.</text>
</comment>
<name>A0A5N5UBM4_9EURY</name>
<feature type="transmembrane region" description="Helical" evidence="2">
    <location>
        <begin position="156"/>
        <end position="174"/>
    </location>
</feature>
<dbReference type="PANTHER" id="PTHR42736">
    <property type="entry name" value="PROTEIN-GLUTAMINE GAMMA-GLUTAMYLTRANSFERASE"/>
    <property type="match status" value="1"/>
</dbReference>
<dbReference type="Pfam" id="PF13559">
    <property type="entry name" value="DUF4129"/>
    <property type="match status" value="1"/>
</dbReference>
<keyword evidence="2" id="KW-1133">Transmembrane helix</keyword>
<feature type="transmembrane region" description="Helical" evidence="2">
    <location>
        <begin position="126"/>
        <end position="149"/>
    </location>
</feature>
<keyword evidence="5" id="KW-1185">Reference proteome</keyword>
<gene>
    <name evidence="4" type="ORF">DM867_02315</name>
</gene>
<feature type="region of interest" description="Disordered" evidence="1">
    <location>
        <begin position="525"/>
        <end position="612"/>
    </location>
</feature>
<reference evidence="4 5" key="1">
    <citation type="submission" date="2019-10" db="EMBL/GenBank/DDBJ databases">
        <title>Unraveling microbial dark matter from salterns through culturing: the case of the genus Halosegnis.</title>
        <authorList>
            <person name="Duran-Viseras A."/>
            <person name="Andrei A.-S."/>
            <person name="Vera-Gargallo B."/>
            <person name="Ghai R."/>
            <person name="Sanchez-Porro C."/>
            <person name="Ventosa A."/>
        </authorList>
    </citation>
    <scope>NUCLEOTIDE SEQUENCE [LARGE SCALE GENOMIC DNA]</scope>
    <source>
        <strain evidence="4 5">F18-79</strain>
    </source>
</reference>
<evidence type="ECO:0000259" key="3">
    <source>
        <dbReference type="SMART" id="SM00460"/>
    </source>
</evidence>
<feature type="domain" description="Transglutaminase-like" evidence="3">
    <location>
        <begin position="456"/>
        <end position="526"/>
    </location>
</feature>
<evidence type="ECO:0000313" key="5">
    <source>
        <dbReference type="Proteomes" id="UP000326865"/>
    </source>
</evidence>
<dbReference type="InterPro" id="IPR038765">
    <property type="entry name" value="Papain-like_cys_pep_sf"/>
</dbReference>